<proteinExistence type="predicted"/>
<evidence type="ECO:0000256" key="3">
    <source>
        <dbReference type="ARBA" id="ARBA00022723"/>
    </source>
</evidence>
<dbReference type="InterPro" id="IPR009056">
    <property type="entry name" value="Cyt_c-like_dom"/>
</dbReference>
<feature type="compositionally biased region" description="Basic and acidic residues" evidence="7">
    <location>
        <begin position="259"/>
        <end position="270"/>
    </location>
</feature>
<evidence type="ECO:0000256" key="6">
    <source>
        <dbReference type="PROSITE-ProRule" id="PRU00433"/>
    </source>
</evidence>
<keyword evidence="2 6" id="KW-0349">Heme</keyword>
<sequence>MQYADQMRGAIDQAAATPYTTDASYSIGTIPQDTPPLIEGQGVELVRTNCSVCHATTFISSQPPLPGSTWHDEVYKMKEKYGATFISDDSANKIIAYLSAHYTPETHKPGSTSEAPASSAVTAPLAVKPASKPSTATSAAPVASTVDGAKVYAANCASCHGAAGAGVPGAFPPLAGNTAIAGDGKYISDVLLYGLQGKIVAKGQPYNGVMPAWAAQLNDAQIAAVATHVRSTWGNKGSAVRASTVKTERSAPKTAAQILKERPQSDSGTK</sequence>
<accession>A0A918F6H2</accession>
<dbReference type="PRINTS" id="PR00605">
    <property type="entry name" value="CYTCHROMECIC"/>
</dbReference>
<evidence type="ECO:0000256" key="4">
    <source>
        <dbReference type="ARBA" id="ARBA00022982"/>
    </source>
</evidence>
<dbReference type="Proteomes" id="UP000603865">
    <property type="component" value="Unassembled WGS sequence"/>
</dbReference>
<dbReference type="Gene3D" id="1.10.760.10">
    <property type="entry name" value="Cytochrome c-like domain"/>
    <property type="match status" value="2"/>
</dbReference>
<dbReference type="InterPro" id="IPR051459">
    <property type="entry name" value="Cytochrome_c-type_DH"/>
</dbReference>
<keyword evidence="10" id="KW-1185">Reference proteome</keyword>
<dbReference type="InterPro" id="IPR036909">
    <property type="entry name" value="Cyt_c-like_dom_sf"/>
</dbReference>
<gene>
    <name evidence="9" type="ORF">GCM10008957_22680</name>
</gene>
<keyword evidence="5 6" id="KW-0408">Iron</keyword>
<feature type="region of interest" description="Disordered" evidence="7">
    <location>
        <begin position="241"/>
        <end position="270"/>
    </location>
</feature>
<dbReference type="AlphaFoldDB" id="A0A918F6H2"/>
<dbReference type="EMBL" id="BMQL01000011">
    <property type="protein sequence ID" value="GGR09418.1"/>
    <property type="molecule type" value="Genomic_DNA"/>
</dbReference>
<keyword evidence="1" id="KW-0813">Transport</keyword>
<evidence type="ECO:0000256" key="1">
    <source>
        <dbReference type="ARBA" id="ARBA00022448"/>
    </source>
</evidence>
<dbReference type="PROSITE" id="PS51007">
    <property type="entry name" value="CYTC"/>
    <property type="match status" value="1"/>
</dbReference>
<dbReference type="PANTHER" id="PTHR35008:SF4">
    <property type="entry name" value="BLL4482 PROTEIN"/>
    <property type="match status" value="1"/>
</dbReference>
<feature type="domain" description="Cytochrome c" evidence="8">
    <location>
        <begin position="143"/>
        <end position="233"/>
    </location>
</feature>
<name>A0A918F6H2_9DEIO</name>
<comment type="caution">
    <text evidence="9">The sequence shown here is derived from an EMBL/GenBank/DDBJ whole genome shotgun (WGS) entry which is preliminary data.</text>
</comment>
<dbReference type="SUPFAM" id="SSF46626">
    <property type="entry name" value="Cytochrome c"/>
    <property type="match status" value="2"/>
</dbReference>
<dbReference type="InterPro" id="IPR008168">
    <property type="entry name" value="Cyt_C_IC"/>
</dbReference>
<organism evidence="9 10">
    <name type="scientific">Deinococcus ruber</name>
    <dbReference type="NCBI Taxonomy" id="1848197"/>
    <lineage>
        <taxon>Bacteria</taxon>
        <taxon>Thermotogati</taxon>
        <taxon>Deinococcota</taxon>
        <taxon>Deinococci</taxon>
        <taxon>Deinococcales</taxon>
        <taxon>Deinococcaceae</taxon>
        <taxon>Deinococcus</taxon>
    </lineage>
</organism>
<evidence type="ECO:0000313" key="9">
    <source>
        <dbReference type="EMBL" id="GGR09418.1"/>
    </source>
</evidence>
<keyword evidence="3 6" id="KW-0479">Metal-binding</keyword>
<evidence type="ECO:0000256" key="5">
    <source>
        <dbReference type="ARBA" id="ARBA00023004"/>
    </source>
</evidence>
<evidence type="ECO:0000256" key="2">
    <source>
        <dbReference type="ARBA" id="ARBA00022617"/>
    </source>
</evidence>
<dbReference type="Pfam" id="PF00034">
    <property type="entry name" value="Cytochrom_C"/>
    <property type="match status" value="1"/>
</dbReference>
<dbReference type="PANTHER" id="PTHR35008">
    <property type="entry name" value="BLL4482 PROTEIN-RELATED"/>
    <property type="match status" value="1"/>
</dbReference>
<evidence type="ECO:0000259" key="8">
    <source>
        <dbReference type="PROSITE" id="PS51007"/>
    </source>
</evidence>
<dbReference type="GO" id="GO:0020037">
    <property type="term" value="F:heme binding"/>
    <property type="evidence" value="ECO:0007669"/>
    <property type="project" value="InterPro"/>
</dbReference>
<protein>
    <recommendedName>
        <fullName evidence="8">Cytochrome c domain-containing protein</fullName>
    </recommendedName>
</protein>
<reference evidence="9" key="1">
    <citation type="journal article" date="2014" name="Int. J. Syst. Evol. Microbiol.">
        <title>Complete genome sequence of Corynebacterium casei LMG S-19264T (=DSM 44701T), isolated from a smear-ripened cheese.</title>
        <authorList>
            <consortium name="US DOE Joint Genome Institute (JGI-PGF)"/>
            <person name="Walter F."/>
            <person name="Albersmeier A."/>
            <person name="Kalinowski J."/>
            <person name="Ruckert C."/>
        </authorList>
    </citation>
    <scope>NUCLEOTIDE SEQUENCE</scope>
    <source>
        <strain evidence="9">JCM 31311</strain>
    </source>
</reference>
<keyword evidence="4" id="KW-0249">Electron transport</keyword>
<evidence type="ECO:0000313" key="10">
    <source>
        <dbReference type="Proteomes" id="UP000603865"/>
    </source>
</evidence>
<reference evidence="9" key="2">
    <citation type="submission" date="2020-09" db="EMBL/GenBank/DDBJ databases">
        <authorList>
            <person name="Sun Q."/>
            <person name="Ohkuma M."/>
        </authorList>
    </citation>
    <scope>NUCLEOTIDE SEQUENCE</scope>
    <source>
        <strain evidence="9">JCM 31311</strain>
    </source>
</reference>
<dbReference type="GO" id="GO:0009055">
    <property type="term" value="F:electron transfer activity"/>
    <property type="evidence" value="ECO:0007669"/>
    <property type="project" value="InterPro"/>
</dbReference>
<evidence type="ECO:0000256" key="7">
    <source>
        <dbReference type="SAM" id="MobiDB-lite"/>
    </source>
</evidence>
<dbReference type="GO" id="GO:0005506">
    <property type="term" value="F:iron ion binding"/>
    <property type="evidence" value="ECO:0007669"/>
    <property type="project" value="InterPro"/>
</dbReference>